<dbReference type="Gene3D" id="3.60.15.10">
    <property type="entry name" value="Ribonuclease Z/Hydroxyacylglutathione hydrolase-like"/>
    <property type="match status" value="1"/>
</dbReference>
<sequence length="309" mass="35673">MSRQPDLHDRNNRCVGDNQREVRLYYGVTNRDFDSSPSASHIRHMLFDYTLLRRQSLHRCKCVTRDNNSSYCQPKLGQEKCKCFQEEEYYRPFFLMRSILVEHCFNSYALLIGIMSNDIMKRNSDVLYDAKKQYHVRQPHPFFLCYSGDTRPSSFLVKTCQRVIRRNCDGHDISLLLHEATFDDDERGKKEAIQRRHSTVSEALDIADQVGAKACLLTHFSNRYHKLPPGIESLRLLCPPWLVDQQCCNSETIKSEVAPRSCYEANSHGLYVGFAVDGMIVPLTRSAMQALPILALCVKDILSEPLKLE</sequence>
<dbReference type="EMBL" id="HBNS01031781">
    <property type="protein sequence ID" value="CAE4626246.1"/>
    <property type="molecule type" value="Transcribed_RNA"/>
</dbReference>
<keyword evidence="9" id="KW-0378">Hydrolase</keyword>
<evidence type="ECO:0000256" key="3">
    <source>
        <dbReference type="ARBA" id="ARBA00007823"/>
    </source>
</evidence>
<name>A0A7S4V5U5_9STRA</name>
<evidence type="ECO:0000256" key="4">
    <source>
        <dbReference type="ARBA" id="ARBA00012477"/>
    </source>
</evidence>
<keyword evidence="8" id="KW-0255">Endonuclease</keyword>
<keyword evidence="7" id="KW-0479">Metal-binding</keyword>
<evidence type="ECO:0000256" key="9">
    <source>
        <dbReference type="ARBA" id="ARBA00022801"/>
    </source>
</evidence>
<evidence type="ECO:0000256" key="2">
    <source>
        <dbReference type="ARBA" id="ARBA00001947"/>
    </source>
</evidence>
<dbReference type="InterPro" id="IPR047151">
    <property type="entry name" value="RNZ2-like"/>
</dbReference>
<dbReference type="AlphaFoldDB" id="A0A7S4V5U5"/>
<accession>A0A7S4V5U5</accession>
<reference evidence="11" key="1">
    <citation type="submission" date="2021-01" db="EMBL/GenBank/DDBJ databases">
        <authorList>
            <person name="Corre E."/>
            <person name="Pelletier E."/>
            <person name="Niang G."/>
            <person name="Scheremetjew M."/>
            <person name="Finn R."/>
            <person name="Kale V."/>
            <person name="Holt S."/>
            <person name="Cochrane G."/>
            <person name="Meng A."/>
            <person name="Brown T."/>
            <person name="Cohen L."/>
        </authorList>
    </citation>
    <scope>NUCLEOTIDE SEQUENCE</scope>
    <source>
        <strain evidence="11">GSO104</strain>
    </source>
</reference>
<dbReference type="GO" id="GO:1990180">
    <property type="term" value="P:mitochondrial tRNA 3'-end processing"/>
    <property type="evidence" value="ECO:0007669"/>
    <property type="project" value="TreeGrafter"/>
</dbReference>
<evidence type="ECO:0000256" key="6">
    <source>
        <dbReference type="ARBA" id="ARBA00022722"/>
    </source>
</evidence>
<evidence type="ECO:0000256" key="8">
    <source>
        <dbReference type="ARBA" id="ARBA00022759"/>
    </source>
</evidence>
<dbReference type="GO" id="GO:0042781">
    <property type="term" value="F:3'-tRNA processing endoribonuclease activity"/>
    <property type="evidence" value="ECO:0007669"/>
    <property type="project" value="UniProtKB-EC"/>
</dbReference>
<comment type="similarity">
    <text evidence="3">Belongs to the RNase Z family.</text>
</comment>
<dbReference type="GO" id="GO:0046872">
    <property type="term" value="F:metal ion binding"/>
    <property type="evidence" value="ECO:0007669"/>
    <property type="project" value="UniProtKB-KW"/>
</dbReference>
<dbReference type="PANTHER" id="PTHR12553:SF49">
    <property type="entry name" value="ZINC PHOSPHODIESTERASE ELAC PROTEIN 2"/>
    <property type="match status" value="1"/>
</dbReference>
<evidence type="ECO:0000313" key="11">
    <source>
        <dbReference type="EMBL" id="CAE4626246.1"/>
    </source>
</evidence>
<dbReference type="SUPFAM" id="SSF56281">
    <property type="entry name" value="Metallo-hydrolase/oxidoreductase"/>
    <property type="match status" value="1"/>
</dbReference>
<comment type="cofactor">
    <cofactor evidence="2">
        <name>Zn(2+)</name>
        <dbReference type="ChEBI" id="CHEBI:29105"/>
    </cofactor>
</comment>
<protein>
    <recommendedName>
        <fullName evidence="4">ribonuclease Z</fullName>
        <ecNumber evidence="4">3.1.26.11</ecNumber>
    </recommendedName>
</protein>
<keyword evidence="6" id="KW-0540">Nuclease</keyword>
<evidence type="ECO:0000256" key="5">
    <source>
        <dbReference type="ARBA" id="ARBA00022694"/>
    </source>
</evidence>
<evidence type="ECO:0000256" key="1">
    <source>
        <dbReference type="ARBA" id="ARBA00000402"/>
    </source>
</evidence>
<comment type="catalytic activity">
    <reaction evidence="1">
        <text>Endonucleolytic cleavage of RNA, removing extra 3' nucleotides from tRNA precursor, generating 3' termini of tRNAs. A 3'-hydroxy group is left at the tRNA terminus and a 5'-phosphoryl group is left at the trailer molecule.</text>
        <dbReference type="EC" id="3.1.26.11"/>
    </reaction>
</comment>
<dbReference type="GO" id="GO:0005739">
    <property type="term" value="C:mitochondrion"/>
    <property type="evidence" value="ECO:0007669"/>
    <property type="project" value="TreeGrafter"/>
</dbReference>
<evidence type="ECO:0000256" key="10">
    <source>
        <dbReference type="ARBA" id="ARBA00022833"/>
    </source>
</evidence>
<keyword evidence="5" id="KW-0819">tRNA processing</keyword>
<proteinExistence type="inferred from homology"/>
<dbReference type="EC" id="3.1.26.11" evidence="4"/>
<keyword evidence="10" id="KW-0862">Zinc</keyword>
<gene>
    <name evidence="11" type="ORF">DBRI00130_LOCUS24896</name>
</gene>
<evidence type="ECO:0000256" key="7">
    <source>
        <dbReference type="ARBA" id="ARBA00022723"/>
    </source>
</evidence>
<organism evidence="11">
    <name type="scientific">Ditylum brightwellii</name>
    <dbReference type="NCBI Taxonomy" id="49249"/>
    <lineage>
        <taxon>Eukaryota</taxon>
        <taxon>Sar</taxon>
        <taxon>Stramenopiles</taxon>
        <taxon>Ochrophyta</taxon>
        <taxon>Bacillariophyta</taxon>
        <taxon>Mediophyceae</taxon>
        <taxon>Lithodesmiophycidae</taxon>
        <taxon>Lithodesmiales</taxon>
        <taxon>Lithodesmiaceae</taxon>
        <taxon>Ditylum</taxon>
    </lineage>
</organism>
<dbReference type="PANTHER" id="PTHR12553">
    <property type="entry name" value="ZINC PHOSPHODIESTERASE ELAC PROTEIN 2"/>
    <property type="match status" value="1"/>
</dbReference>
<dbReference type="InterPro" id="IPR036866">
    <property type="entry name" value="RibonucZ/Hydroxyglut_hydro"/>
</dbReference>